<proteinExistence type="predicted"/>
<accession>A0A4Q0XQP2</accession>
<dbReference type="Proteomes" id="UP000290657">
    <property type="component" value="Unassembled WGS sequence"/>
</dbReference>
<sequence length="110" mass="12324">MRIVFPTKDNMSYISHSASSIEEAEFLTVLDVSDNDIVGVETLKNQKFANNEAFVNEFKENNFDAIIVPKTNALPLEDLKNAGICVYNDEDSQVILNAFSDYMNQKLALA</sequence>
<reference evidence="1 2" key="1">
    <citation type="submission" date="2017-10" db="EMBL/GenBank/DDBJ databases">
        <title>Genomics of the genus Arcobacter.</title>
        <authorList>
            <person name="Perez-Cataluna A."/>
            <person name="Figueras M.J."/>
        </authorList>
    </citation>
    <scope>NUCLEOTIDE SEQUENCE [LARGE SCALE GENOMIC DNA]</scope>
    <source>
        <strain evidence="1 2">CECT 8987</strain>
    </source>
</reference>
<dbReference type="InterPro" id="IPR036105">
    <property type="entry name" value="DiNase_FeMo-co_biosyn_sf"/>
</dbReference>
<dbReference type="EMBL" id="PDKN01000009">
    <property type="protein sequence ID" value="RXJ54617.1"/>
    <property type="molecule type" value="Genomic_DNA"/>
</dbReference>
<evidence type="ECO:0000313" key="2">
    <source>
        <dbReference type="Proteomes" id="UP000290657"/>
    </source>
</evidence>
<keyword evidence="2" id="KW-1185">Reference proteome</keyword>
<dbReference type="SUPFAM" id="SSF53146">
    <property type="entry name" value="Nitrogenase accessory factor-like"/>
    <property type="match status" value="1"/>
</dbReference>
<evidence type="ECO:0000313" key="1">
    <source>
        <dbReference type="EMBL" id="RXJ54617.1"/>
    </source>
</evidence>
<protein>
    <recommendedName>
        <fullName evidence="3">Dinitrogenase iron-molybdenum cofactor biosynthesis domain-containing protein</fullName>
    </recommendedName>
</protein>
<dbReference type="OrthoDB" id="5347396at2"/>
<evidence type="ECO:0008006" key="3">
    <source>
        <dbReference type="Google" id="ProtNLM"/>
    </source>
</evidence>
<gene>
    <name evidence="1" type="ORF">CRV04_11320</name>
</gene>
<dbReference type="RefSeq" id="WP_128996964.1">
    <property type="nucleotide sequence ID" value="NZ_PDKN01000009.1"/>
</dbReference>
<organism evidence="1 2">
    <name type="scientific">Candidatus Marinarcus aquaticus</name>
    <dbReference type="NCBI Taxonomy" id="2044504"/>
    <lineage>
        <taxon>Bacteria</taxon>
        <taxon>Pseudomonadati</taxon>
        <taxon>Campylobacterota</taxon>
        <taxon>Epsilonproteobacteria</taxon>
        <taxon>Campylobacterales</taxon>
        <taxon>Arcobacteraceae</taxon>
        <taxon>Candidatus Marinarcus</taxon>
    </lineage>
</organism>
<dbReference type="AlphaFoldDB" id="A0A4Q0XQP2"/>
<dbReference type="Gene3D" id="3.30.420.130">
    <property type="entry name" value="Dinitrogenase iron-molybdenum cofactor biosynthesis domain"/>
    <property type="match status" value="1"/>
</dbReference>
<name>A0A4Q0XQP2_9BACT</name>
<comment type="caution">
    <text evidence="1">The sequence shown here is derived from an EMBL/GenBank/DDBJ whole genome shotgun (WGS) entry which is preliminary data.</text>
</comment>